<evidence type="ECO:0000313" key="3">
    <source>
        <dbReference type="Proteomes" id="UP001232725"/>
    </source>
</evidence>
<reference evidence="2 3" key="1">
    <citation type="submission" date="2023-08" db="EMBL/GenBank/DDBJ databases">
        <title>Arthrobacter horti sp. nov., isolated from forest soil.</title>
        <authorList>
            <person name="Park M."/>
        </authorList>
    </citation>
    <scope>NUCLEOTIDE SEQUENCE [LARGE SCALE GENOMIC DNA]</scope>
    <source>
        <strain evidence="2 3">YJM1</strain>
    </source>
</reference>
<name>A0ABT9ILL5_9MICC</name>
<dbReference type="Proteomes" id="UP001232725">
    <property type="component" value="Unassembled WGS sequence"/>
</dbReference>
<keyword evidence="3" id="KW-1185">Reference proteome</keyword>
<protein>
    <submittedName>
        <fullName evidence="2">Uncharacterized protein</fullName>
    </submittedName>
</protein>
<dbReference type="EMBL" id="JAVALS010000002">
    <property type="protein sequence ID" value="MDP5226482.1"/>
    <property type="molecule type" value="Genomic_DNA"/>
</dbReference>
<feature type="signal peptide" evidence="1">
    <location>
        <begin position="1"/>
        <end position="26"/>
    </location>
</feature>
<keyword evidence="1" id="KW-0732">Signal</keyword>
<proteinExistence type="predicted"/>
<evidence type="ECO:0000256" key="1">
    <source>
        <dbReference type="SAM" id="SignalP"/>
    </source>
</evidence>
<gene>
    <name evidence="2" type="ORF">Q9R02_04860</name>
</gene>
<comment type="caution">
    <text evidence="2">The sequence shown here is derived from an EMBL/GenBank/DDBJ whole genome shotgun (WGS) entry which is preliminary data.</text>
</comment>
<evidence type="ECO:0000313" key="2">
    <source>
        <dbReference type="EMBL" id="MDP5226482.1"/>
    </source>
</evidence>
<accession>A0ABT9ILL5</accession>
<sequence length="172" mass="17314">MTGIRGRAAAALAVCVVFVASPLPRAVPTEAAWADPEWTHGYAGASGAVGTLATVSPATITQCTFNGGLTATVDVYWTLPAGAWTVDNARLYTAPAGGNTLSDSGKVVDNTTTVPSGPGYKSTIALGLLGLGGGLIGTRDTAIVLQAGTWQSAEARIRVRQLAGLVGSCAIQ</sequence>
<dbReference type="RefSeq" id="WP_305995528.1">
    <property type="nucleotide sequence ID" value="NZ_JAVALS010000002.1"/>
</dbReference>
<organism evidence="2 3">
    <name type="scientific">Arthrobacter horti</name>
    <dbReference type="NCBI Taxonomy" id="3068273"/>
    <lineage>
        <taxon>Bacteria</taxon>
        <taxon>Bacillati</taxon>
        <taxon>Actinomycetota</taxon>
        <taxon>Actinomycetes</taxon>
        <taxon>Micrococcales</taxon>
        <taxon>Micrococcaceae</taxon>
        <taxon>Arthrobacter</taxon>
    </lineage>
</organism>
<feature type="chain" id="PRO_5045449193" evidence="1">
    <location>
        <begin position="27"/>
        <end position="172"/>
    </location>
</feature>